<dbReference type="AlphaFoldDB" id="A0A1H5ZYI4"/>
<evidence type="ECO:0000313" key="2">
    <source>
        <dbReference type="Proteomes" id="UP000236736"/>
    </source>
</evidence>
<organism evidence="1 2">
    <name type="scientific">Algoriphagus boritolerans DSM 17298 = JCM 18970</name>
    <dbReference type="NCBI Taxonomy" id="1120964"/>
    <lineage>
        <taxon>Bacteria</taxon>
        <taxon>Pseudomonadati</taxon>
        <taxon>Bacteroidota</taxon>
        <taxon>Cytophagia</taxon>
        <taxon>Cytophagales</taxon>
        <taxon>Cyclobacteriaceae</taxon>
        <taxon>Algoriphagus</taxon>
    </lineage>
</organism>
<reference evidence="2" key="1">
    <citation type="submission" date="2016-10" db="EMBL/GenBank/DDBJ databases">
        <authorList>
            <person name="Varghese N."/>
            <person name="Submissions S."/>
        </authorList>
    </citation>
    <scope>NUCLEOTIDE SEQUENCE [LARGE SCALE GENOMIC DNA]</scope>
    <source>
        <strain evidence="2">DSM 17298</strain>
    </source>
</reference>
<dbReference type="STRING" id="1120964.GCA_001313265_03291"/>
<proteinExistence type="predicted"/>
<protein>
    <submittedName>
        <fullName evidence="1">Uncharacterized protein</fullName>
    </submittedName>
</protein>
<keyword evidence="2" id="KW-1185">Reference proteome</keyword>
<sequence length="75" mass="8420">MHAAAKFVKHRPNFVAFIRCSCLFGFTGCSFIKSPFAGPVSGFAYFLYTPIRFAHGSRAQKKREELLEGLSDKTE</sequence>
<name>A0A1H5ZYI4_9BACT</name>
<dbReference type="Proteomes" id="UP000236736">
    <property type="component" value="Unassembled WGS sequence"/>
</dbReference>
<gene>
    <name evidence="1" type="ORF">SAMN03080598_03779</name>
</gene>
<dbReference type="EMBL" id="FNVR01000033">
    <property type="protein sequence ID" value="SEG40845.1"/>
    <property type="molecule type" value="Genomic_DNA"/>
</dbReference>
<evidence type="ECO:0000313" key="1">
    <source>
        <dbReference type="EMBL" id="SEG40845.1"/>
    </source>
</evidence>
<accession>A0A1H5ZYI4</accession>